<name>A0A5V9GJP6_SALET</name>
<dbReference type="CDD" id="cd20292">
    <property type="entry name" value="cupin_QdtA-like"/>
    <property type="match status" value="1"/>
</dbReference>
<gene>
    <name evidence="2" type="ORF">JS28_13320</name>
</gene>
<comment type="caution">
    <text evidence="2">The sequence shown here is derived from an EMBL/GenBank/DDBJ whole genome shotgun (WGS) entry which is preliminary data.</text>
</comment>
<dbReference type="Pfam" id="PF05523">
    <property type="entry name" value="FdtA"/>
    <property type="match status" value="1"/>
</dbReference>
<dbReference type="AlphaFoldDB" id="A0A5V9GJP6"/>
<dbReference type="InterPro" id="IPR011051">
    <property type="entry name" value="RmlC_Cupin_sf"/>
</dbReference>
<sequence>MNVELIPLQIHGDKRGSLISLERGINVPFDIRRIYYIFDTKKDVVRGFHAHKKLKQIAIVIKGSCDFTLDNGRERISLTLNNPAQGLLIDSFIWREMSNFTSDCVLMVLADQEYNESDYIRDYEQFKQMVK</sequence>
<evidence type="ECO:0000259" key="1">
    <source>
        <dbReference type="Pfam" id="PF05523"/>
    </source>
</evidence>
<evidence type="ECO:0000313" key="2">
    <source>
        <dbReference type="EMBL" id="EBV5885595.1"/>
    </source>
</evidence>
<dbReference type="SUPFAM" id="SSF51182">
    <property type="entry name" value="RmlC-like cupins"/>
    <property type="match status" value="1"/>
</dbReference>
<organism evidence="2">
    <name type="scientific">Salmonella enterica subsp. enterica serovar Wandsworth</name>
    <dbReference type="NCBI Taxonomy" id="913085"/>
    <lineage>
        <taxon>Bacteria</taxon>
        <taxon>Pseudomonadati</taxon>
        <taxon>Pseudomonadota</taxon>
        <taxon>Gammaproteobacteria</taxon>
        <taxon>Enterobacterales</taxon>
        <taxon>Enterobacteriaceae</taxon>
        <taxon>Salmonella</taxon>
    </lineage>
</organism>
<dbReference type="EMBL" id="AAHFSD010000009">
    <property type="protein sequence ID" value="EBV5885595.1"/>
    <property type="molecule type" value="Genomic_DNA"/>
</dbReference>
<dbReference type="Gene3D" id="2.60.120.10">
    <property type="entry name" value="Jelly Rolls"/>
    <property type="match status" value="1"/>
</dbReference>
<dbReference type="InterPro" id="IPR008894">
    <property type="entry name" value="QdtA_cupin_dom"/>
</dbReference>
<feature type="domain" description="Sugar 3,4-ketoisomerase QdtA cupin" evidence="1">
    <location>
        <begin position="1"/>
        <end position="131"/>
    </location>
</feature>
<proteinExistence type="predicted"/>
<accession>A0A5V9GJP6</accession>
<protein>
    <submittedName>
        <fullName evidence="2">WxcM-like domain-containing protein</fullName>
    </submittedName>
</protein>
<reference evidence="2" key="1">
    <citation type="submission" date="2018-07" db="EMBL/GenBank/DDBJ databases">
        <authorList>
            <consortium name="GenomeTrakr network: Whole genome sequencing for foodborne pathogen traceback"/>
        </authorList>
    </citation>
    <scope>NUCLEOTIDE SEQUENCE</scope>
    <source>
        <strain evidence="2">MOD1_Sal_886</strain>
    </source>
</reference>
<dbReference type="InterPro" id="IPR014710">
    <property type="entry name" value="RmlC-like_jellyroll"/>
</dbReference>
<dbReference type="RefSeq" id="WP_031605504.1">
    <property type="nucleotide sequence ID" value="NZ_CP146847.1"/>
</dbReference>